<dbReference type="InParanoid" id="B9SNZ5"/>
<protein>
    <submittedName>
        <fullName evidence="1">Uncharacterized protein</fullName>
    </submittedName>
</protein>
<accession>B9SNZ5</accession>
<dbReference type="Proteomes" id="UP000008311">
    <property type="component" value="Unassembled WGS sequence"/>
</dbReference>
<dbReference type="AlphaFoldDB" id="B9SNZ5"/>
<sequence>MHSSSTPYDLRHLELLIARVLRGKYFPHGVFPEARSRGGASWVWKSLLKGREI</sequence>
<keyword evidence="2" id="KW-1185">Reference proteome</keyword>
<evidence type="ECO:0000313" key="1">
    <source>
        <dbReference type="EMBL" id="EEF34673.1"/>
    </source>
</evidence>
<organism evidence="1 2">
    <name type="scientific">Ricinus communis</name>
    <name type="common">Castor bean</name>
    <dbReference type="NCBI Taxonomy" id="3988"/>
    <lineage>
        <taxon>Eukaryota</taxon>
        <taxon>Viridiplantae</taxon>
        <taxon>Streptophyta</taxon>
        <taxon>Embryophyta</taxon>
        <taxon>Tracheophyta</taxon>
        <taxon>Spermatophyta</taxon>
        <taxon>Magnoliopsida</taxon>
        <taxon>eudicotyledons</taxon>
        <taxon>Gunneridae</taxon>
        <taxon>Pentapetalae</taxon>
        <taxon>rosids</taxon>
        <taxon>fabids</taxon>
        <taxon>Malpighiales</taxon>
        <taxon>Euphorbiaceae</taxon>
        <taxon>Acalyphoideae</taxon>
        <taxon>Acalypheae</taxon>
        <taxon>Ricinus</taxon>
    </lineage>
</organism>
<dbReference type="EMBL" id="EQ974055">
    <property type="protein sequence ID" value="EEF34673.1"/>
    <property type="molecule type" value="Genomic_DNA"/>
</dbReference>
<evidence type="ECO:0000313" key="2">
    <source>
        <dbReference type="Proteomes" id="UP000008311"/>
    </source>
</evidence>
<name>B9SNZ5_RICCO</name>
<reference evidence="2" key="1">
    <citation type="journal article" date="2010" name="Nat. Biotechnol.">
        <title>Draft genome sequence of the oilseed species Ricinus communis.</title>
        <authorList>
            <person name="Chan A.P."/>
            <person name="Crabtree J."/>
            <person name="Zhao Q."/>
            <person name="Lorenzi H."/>
            <person name="Orvis J."/>
            <person name="Puiu D."/>
            <person name="Melake-Berhan A."/>
            <person name="Jones K.M."/>
            <person name="Redman J."/>
            <person name="Chen G."/>
            <person name="Cahoon E.B."/>
            <person name="Gedil M."/>
            <person name="Stanke M."/>
            <person name="Haas B.J."/>
            <person name="Wortman J.R."/>
            <person name="Fraser-Liggett C.M."/>
            <person name="Ravel J."/>
            <person name="Rabinowicz P.D."/>
        </authorList>
    </citation>
    <scope>NUCLEOTIDE SEQUENCE [LARGE SCALE GENOMIC DNA]</scope>
    <source>
        <strain evidence="2">cv. Hale</strain>
    </source>
</reference>
<gene>
    <name evidence="1" type="ORF">RCOM_0440530</name>
</gene>
<proteinExistence type="predicted"/>